<gene>
    <name evidence="8" type="ORF">ELS83_05800</name>
</gene>
<evidence type="ECO:0000256" key="4">
    <source>
        <dbReference type="ARBA" id="ARBA00023136"/>
    </source>
</evidence>
<reference evidence="8 9" key="1">
    <citation type="submission" date="2018-12" db="EMBL/GenBank/DDBJ databases">
        <title>Marinifilum JC070 sp. nov., a marine bacterium isolated from Yongle Blue Hole in the South China Sea.</title>
        <authorList>
            <person name="Fu T."/>
        </authorList>
    </citation>
    <scope>NUCLEOTIDE SEQUENCE [LARGE SCALE GENOMIC DNA]</scope>
    <source>
        <strain evidence="8 9">JC070</strain>
    </source>
</reference>
<organism evidence="8 9">
    <name type="scientific">Marinifilum caeruleilacunae</name>
    <dbReference type="NCBI Taxonomy" id="2499076"/>
    <lineage>
        <taxon>Bacteria</taxon>
        <taxon>Pseudomonadati</taxon>
        <taxon>Bacteroidota</taxon>
        <taxon>Bacteroidia</taxon>
        <taxon>Marinilabiliales</taxon>
        <taxon>Marinifilaceae</taxon>
    </lineage>
</organism>
<feature type="domain" description="RagB/SusD" evidence="6">
    <location>
        <begin position="316"/>
        <end position="432"/>
    </location>
</feature>
<dbReference type="InterPro" id="IPR033985">
    <property type="entry name" value="SusD-like_N"/>
</dbReference>
<evidence type="ECO:0000256" key="1">
    <source>
        <dbReference type="ARBA" id="ARBA00004442"/>
    </source>
</evidence>
<evidence type="ECO:0000259" key="6">
    <source>
        <dbReference type="Pfam" id="PF07980"/>
    </source>
</evidence>
<evidence type="ECO:0000256" key="3">
    <source>
        <dbReference type="ARBA" id="ARBA00022729"/>
    </source>
</evidence>
<evidence type="ECO:0000259" key="7">
    <source>
        <dbReference type="Pfam" id="PF14322"/>
    </source>
</evidence>
<dbReference type="Pfam" id="PF07980">
    <property type="entry name" value="SusD_RagB"/>
    <property type="match status" value="1"/>
</dbReference>
<evidence type="ECO:0000256" key="5">
    <source>
        <dbReference type="ARBA" id="ARBA00023237"/>
    </source>
</evidence>
<sequence>MKKLNILILFAAIFFASCDDYVDITPKGSAIAEDLDDVNALLESTDSYGLGAFGSVIELLVNDNLTLNEEEVSYWASQSWYRKNAAIYNLDPVFHDESQEDREWSYHYSSITKANYILQVLEEVTGDEARINQYKAEALTHRAIAYWRVVNIFGQHYGLPAAAEEESGVPILFKYADQSESLLRASVNAVYEQIVTDLTTAIPLLMEGRPYIDRINKAAAQGVLARVYLHMGDYANALEQANAALAHNSTLIDYNDYDPFAGNYIPKGLDNPEHVLFRATYPVTTGAYPNTVGAGRFSDALAAVFTDKVNDLRIAKHSSTYPDPNDPSKTIYHYAQNSYSSYRYAMGITVPELLLIKAESAARTGDVAGGLDAANTLRAKRFDATVVAADGHLLATTDQAEAIQMILDERRREFHVKGYRFFEIKRLNALHNAGISLTRGSVTWQANSINWAAPIGAAVVNTSNGQIKQNPRE</sequence>
<dbReference type="EMBL" id="RZNH01000006">
    <property type="protein sequence ID" value="NOU59325.1"/>
    <property type="molecule type" value="Genomic_DNA"/>
</dbReference>
<evidence type="ECO:0000256" key="2">
    <source>
        <dbReference type="ARBA" id="ARBA00006275"/>
    </source>
</evidence>
<keyword evidence="3" id="KW-0732">Signal</keyword>
<dbReference type="Proteomes" id="UP000732105">
    <property type="component" value="Unassembled WGS sequence"/>
</dbReference>
<name>A0ABX1WT99_9BACT</name>
<dbReference type="SUPFAM" id="SSF48452">
    <property type="entry name" value="TPR-like"/>
    <property type="match status" value="1"/>
</dbReference>
<dbReference type="RefSeq" id="WP_171594602.1">
    <property type="nucleotide sequence ID" value="NZ_RZNH01000006.1"/>
</dbReference>
<dbReference type="PROSITE" id="PS51257">
    <property type="entry name" value="PROKAR_LIPOPROTEIN"/>
    <property type="match status" value="1"/>
</dbReference>
<evidence type="ECO:0000313" key="8">
    <source>
        <dbReference type="EMBL" id="NOU59325.1"/>
    </source>
</evidence>
<comment type="subcellular location">
    <subcellularLocation>
        <location evidence="1">Cell outer membrane</location>
    </subcellularLocation>
</comment>
<keyword evidence="9" id="KW-1185">Reference proteome</keyword>
<comment type="similarity">
    <text evidence="2">Belongs to the SusD family.</text>
</comment>
<dbReference type="Gene3D" id="1.25.40.390">
    <property type="match status" value="2"/>
</dbReference>
<proteinExistence type="inferred from homology"/>
<feature type="domain" description="SusD-like N-terminal" evidence="7">
    <location>
        <begin position="69"/>
        <end position="229"/>
    </location>
</feature>
<dbReference type="InterPro" id="IPR012944">
    <property type="entry name" value="SusD_RagB_dom"/>
</dbReference>
<keyword evidence="5" id="KW-0998">Cell outer membrane</keyword>
<evidence type="ECO:0000313" key="9">
    <source>
        <dbReference type="Proteomes" id="UP000732105"/>
    </source>
</evidence>
<dbReference type="InterPro" id="IPR011990">
    <property type="entry name" value="TPR-like_helical_dom_sf"/>
</dbReference>
<keyword evidence="4" id="KW-0472">Membrane</keyword>
<comment type="caution">
    <text evidence="8">The sequence shown here is derived from an EMBL/GenBank/DDBJ whole genome shotgun (WGS) entry which is preliminary data.</text>
</comment>
<dbReference type="Pfam" id="PF14322">
    <property type="entry name" value="SusD-like_3"/>
    <property type="match status" value="1"/>
</dbReference>
<accession>A0ABX1WT99</accession>
<protein>
    <submittedName>
        <fullName evidence="8">RagB/SusD family nutrient uptake outer membrane protein</fullName>
    </submittedName>
</protein>